<keyword evidence="3" id="KW-1185">Reference proteome</keyword>
<dbReference type="AlphaFoldDB" id="A0A9K3JCY4"/>
<feature type="compositionally biased region" description="Basic and acidic residues" evidence="1">
    <location>
        <begin position="133"/>
        <end position="143"/>
    </location>
</feature>
<proteinExistence type="predicted"/>
<sequence length="192" mass="21473">MIEHSLKIFRGIAANRYKESKPPRKLFGALDKTYYIAPVDDKWCHNDSQSDDKEPKLKKMMEDKFGRKKINIFGDSTETHSDDDGDDEGGDGGDTGASAAGTAGASSAGGDEEDTESDDNQPEPGYEFYLDECDVKKVRNIRQEDDDADYVPSDTEAERLKRKQTITRRKKKARKYIGASSVQQSVPQQEPI</sequence>
<comment type="caution">
    <text evidence="2">The sequence shown here is derived from an EMBL/GenBank/DDBJ whole genome shotgun (WGS) entry which is preliminary data.</text>
</comment>
<protein>
    <submittedName>
        <fullName evidence="2">Uncharacterized protein</fullName>
    </submittedName>
</protein>
<name>A0A9K3JCY4_HELAN</name>
<feature type="compositionally biased region" description="Low complexity" evidence="1">
    <location>
        <begin position="180"/>
        <end position="192"/>
    </location>
</feature>
<evidence type="ECO:0000256" key="1">
    <source>
        <dbReference type="SAM" id="MobiDB-lite"/>
    </source>
</evidence>
<reference evidence="2" key="1">
    <citation type="journal article" date="2017" name="Nature">
        <title>The sunflower genome provides insights into oil metabolism, flowering and Asterid evolution.</title>
        <authorList>
            <person name="Badouin H."/>
            <person name="Gouzy J."/>
            <person name="Grassa C.J."/>
            <person name="Murat F."/>
            <person name="Staton S.E."/>
            <person name="Cottret L."/>
            <person name="Lelandais-Briere C."/>
            <person name="Owens G.L."/>
            <person name="Carrere S."/>
            <person name="Mayjonade B."/>
            <person name="Legrand L."/>
            <person name="Gill N."/>
            <person name="Kane N.C."/>
            <person name="Bowers J.E."/>
            <person name="Hubner S."/>
            <person name="Bellec A."/>
            <person name="Berard A."/>
            <person name="Berges H."/>
            <person name="Blanchet N."/>
            <person name="Boniface M.C."/>
            <person name="Brunel D."/>
            <person name="Catrice O."/>
            <person name="Chaidir N."/>
            <person name="Claudel C."/>
            <person name="Donnadieu C."/>
            <person name="Faraut T."/>
            <person name="Fievet G."/>
            <person name="Helmstetter N."/>
            <person name="King M."/>
            <person name="Knapp S.J."/>
            <person name="Lai Z."/>
            <person name="Le Paslier M.C."/>
            <person name="Lippi Y."/>
            <person name="Lorenzon L."/>
            <person name="Mandel J.R."/>
            <person name="Marage G."/>
            <person name="Marchand G."/>
            <person name="Marquand E."/>
            <person name="Bret-Mestries E."/>
            <person name="Morien E."/>
            <person name="Nambeesan S."/>
            <person name="Nguyen T."/>
            <person name="Pegot-Espagnet P."/>
            <person name="Pouilly N."/>
            <person name="Raftis F."/>
            <person name="Sallet E."/>
            <person name="Schiex T."/>
            <person name="Thomas J."/>
            <person name="Vandecasteele C."/>
            <person name="Vares D."/>
            <person name="Vear F."/>
            <person name="Vautrin S."/>
            <person name="Crespi M."/>
            <person name="Mangin B."/>
            <person name="Burke J.M."/>
            <person name="Salse J."/>
            <person name="Munos S."/>
            <person name="Vincourt P."/>
            <person name="Rieseberg L.H."/>
            <person name="Langlade N.B."/>
        </authorList>
    </citation>
    <scope>NUCLEOTIDE SEQUENCE</scope>
    <source>
        <tissue evidence="2">Leaves</tissue>
    </source>
</reference>
<dbReference type="Proteomes" id="UP000215914">
    <property type="component" value="Unassembled WGS sequence"/>
</dbReference>
<evidence type="ECO:0000313" key="3">
    <source>
        <dbReference type="Proteomes" id="UP000215914"/>
    </source>
</evidence>
<feature type="compositionally biased region" description="Acidic residues" evidence="1">
    <location>
        <begin position="110"/>
        <end position="121"/>
    </location>
</feature>
<evidence type="ECO:0000313" key="2">
    <source>
        <dbReference type="EMBL" id="KAF5813195.1"/>
    </source>
</evidence>
<gene>
    <name evidence="2" type="ORF">HanXRQr2_Chr03g0095391</name>
</gene>
<dbReference type="EMBL" id="MNCJ02000318">
    <property type="protein sequence ID" value="KAF5813195.1"/>
    <property type="molecule type" value="Genomic_DNA"/>
</dbReference>
<organism evidence="2 3">
    <name type="scientific">Helianthus annuus</name>
    <name type="common">Common sunflower</name>
    <dbReference type="NCBI Taxonomy" id="4232"/>
    <lineage>
        <taxon>Eukaryota</taxon>
        <taxon>Viridiplantae</taxon>
        <taxon>Streptophyta</taxon>
        <taxon>Embryophyta</taxon>
        <taxon>Tracheophyta</taxon>
        <taxon>Spermatophyta</taxon>
        <taxon>Magnoliopsida</taxon>
        <taxon>eudicotyledons</taxon>
        <taxon>Gunneridae</taxon>
        <taxon>Pentapetalae</taxon>
        <taxon>asterids</taxon>
        <taxon>campanulids</taxon>
        <taxon>Asterales</taxon>
        <taxon>Asteraceae</taxon>
        <taxon>Asteroideae</taxon>
        <taxon>Heliantheae alliance</taxon>
        <taxon>Heliantheae</taxon>
        <taxon>Helianthus</taxon>
    </lineage>
</organism>
<reference evidence="2" key="2">
    <citation type="submission" date="2020-06" db="EMBL/GenBank/DDBJ databases">
        <title>Helianthus annuus Genome sequencing and assembly Release 2.</title>
        <authorList>
            <person name="Gouzy J."/>
            <person name="Langlade N."/>
            <person name="Munos S."/>
        </authorList>
    </citation>
    <scope>NUCLEOTIDE SEQUENCE</scope>
    <source>
        <tissue evidence="2">Leaves</tissue>
    </source>
</reference>
<feature type="region of interest" description="Disordered" evidence="1">
    <location>
        <begin position="41"/>
        <end position="192"/>
    </location>
</feature>
<feature type="compositionally biased region" description="Low complexity" evidence="1">
    <location>
        <begin position="96"/>
        <end position="109"/>
    </location>
</feature>
<dbReference type="Gramene" id="mRNA:HanXRQr2_Chr03g0095391">
    <property type="protein sequence ID" value="CDS:HanXRQr2_Chr03g0095391.1"/>
    <property type="gene ID" value="HanXRQr2_Chr03g0095391"/>
</dbReference>
<feature type="compositionally biased region" description="Basic and acidic residues" evidence="1">
    <location>
        <begin position="41"/>
        <end position="65"/>
    </location>
</feature>
<feature type="compositionally biased region" description="Basic residues" evidence="1">
    <location>
        <begin position="160"/>
        <end position="175"/>
    </location>
</feature>
<accession>A0A9K3JCY4</accession>